<organism evidence="10 11">
    <name type="scientific">Halospina denitrificans</name>
    <dbReference type="NCBI Taxonomy" id="332522"/>
    <lineage>
        <taxon>Bacteria</taxon>
        <taxon>Pseudomonadati</taxon>
        <taxon>Pseudomonadota</taxon>
        <taxon>Gammaproteobacteria</taxon>
        <taxon>Halospina</taxon>
    </lineage>
</organism>
<comment type="caution">
    <text evidence="10">The sequence shown here is derived from an EMBL/GenBank/DDBJ whole genome shotgun (WGS) entry which is preliminary data.</text>
</comment>
<evidence type="ECO:0000313" key="10">
    <source>
        <dbReference type="EMBL" id="TDT40280.1"/>
    </source>
</evidence>
<keyword evidence="3 8" id="KW-0028">Amino-acid biosynthesis</keyword>
<evidence type="ECO:0000256" key="8">
    <source>
        <dbReference type="HAMAP-Rule" id="MF_00134"/>
    </source>
</evidence>
<dbReference type="OrthoDB" id="9804217at2"/>
<dbReference type="GO" id="GO:0000162">
    <property type="term" value="P:L-tryptophan biosynthetic process"/>
    <property type="evidence" value="ECO:0007669"/>
    <property type="project" value="UniProtKB-UniRule"/>
</dbReference>
<dbReference type="HAMAP" id="MF_00134_B">
    <property type="entry name" value="IGPS_B"/>
    <property type="match status" value="1"/>
</dbReference>
<reference evidence="10 11" key="1">
    <citation type="submission" date="2019-03" db="EMBL/GenBank/DDBJ databases">
        <title>Genomic Encyclopedia of Type Strains, Phase IV (KMG-IV): sequencing the most valuable type-strain genomes for metagenomic binning, comparative biology and taxonomic classification.</title>
        <authorList>
            <person name="Goeker M."/>
        </authorList>
    </citation>
    <scope>NUCLEOTIDE SEQUENCE [LARGE SCALE GENOMIC DNA]</scope>
    <source>
        <strain evidence="10 11">DSM 15505</strain>
    </source>
</reference>
<evidence type="ECO:0000256" key="1">
    <source>
        <dbReference type="ARBA" id="ARBA00001633"/>
    </source>
</evidence>
<dbReference type="EMBL" id="SOAX01000004">
    <property type="protein sequence ID" value="TDT40280.1"/>
    <property type="molecule type" value="Genomic_DNA"/>
</dbReference>
<name>A0A4R7JQ79_9GAMM</name>
<dbReference type="InterPro" id="IPR045186">
    <property type="entry name" value="Indole-3-glycerol_P_synth"/>
</dbReference>
<dbReference type="NCBIfam" id="NF001373">
    <property type="entry name" value="PRK00278.1-6"/>
    <property type="match status" value="1"/>
</dbReference>
<dbReference type="Gene3D" id="3.20.20.70">
    <property type="entry name" value="Aldolase class I"/>
    <property type="match status" value="1"/>
</dbReference>
<dbReference type="PANTHER" id="PTHR22854">
    <property type="entry name" value="TRYPTOPHAN BIOSYNTHESIS PROTEIN"/>
    <property type="match status" value="1"/>
</dbReference>
<dbReference type="UniPathway" id="UPA00035">
    <property type="reaction ID" value="UER00043"/>
</dbReference>
<evidence type="ECO:0000259" key="9">
    <source>
        <dbReference type="Pfam" id="PF00218"/>
    </source>
</evidence>
<keyword evidence="6 8" id="KW-0057">Aromatic amino acid biosynthesis</keyword>
<keyword evidence="5 8" id="KW-0822">Tryptophan biosynthesis</keyword>
<feature type="domain" description="Indole-3-glycerol phosphate synthase" evidence="9">
    <location>
        <begin position="8"/>
        <end position="262"/>
    </location>
</feature>
<dbReference type="InterPro" id="IPR013785">
    <property type="entry name" value="Aldolase_TIM"/>
</dbReference>
<dbReference type="Proteomes" id="UP000295830">
    <property type="component" value="Unassembled WGS sequence"/>
</dbReference>
<keyword evidence="4 8" id="KW-0210">Decarboxylase</keyword>
<dbReference type="Pfam" id="PF00218">
    <property type="entry name" value="IGPS"/>
    <property type="match status" value="1"/>
</dbReference>
<dbReference type="RefSeq" id="WP_133736290.1">
    <property type="nucleotide sequence ID" value="NZ_SOAX01000004.1"/>
</dbReference>
<dbReference type="PANTHER" id="PTHR22854:SF2">
    <property type="entry name" value="INDOLE-3-GLYCEROL-PHOSPHATE SYNTHASE"/>
    <property type="match status" value="1"/>
</dbReference>
<evidence type="ECO:0000256" key="4">
    <source>
        <dbReference type="ARBA" id="ARBA00022793"/>
    </source>
</evidence>
<dbReference type="CDD" id="cd00331">
    <property type="entry name" value="IGPS"/>
    <property type="match status" value="1"/>
</dbReference>
<evidence type="ECO:0000256" key="7">
    <source>
        <dbReference type="ARBA" id="ARBA00023239"/>
    </source>
</evidence>
<evidence type="ECO:0000256" key="6">
    <source>
        <dbReference type="ARBA" id="ARBA00023141"/>
    </source>
</evidence>
<dbReference type="SUPFAM" id="SSF51366">
    <property type="entry name" value="Ribulose-phoshate binding barrel"/>
    <property type="match status" value="1"/>
</dbReference>
<comment type="catalytic activity">
    <reaction evidence="1 8">
        <text>1-(2-carboxyphenylamino)-1-deoxy-D-ribulose 5-phosphate + H(+) = (1S,2R)-1-C-(indol-3-yl)glycerol 3-phosphate + CO2 + H2O</text>
        <dbReference type="Rhea" id="RHEA:23476"/>
        <dbReference type="ChEBI" id="CHEBI:15377"/>
        <dbReference type="ChEBI" id="CHEBI:15378"/>
        <dbReference type="ChEBI" id="CHEBI:16526"/>
        <dbReference type="ChEBI" id="CHEBI:58613"/>
        <dbReference type="ChEBI" id="CHEBI:58866"/>
        <dbReference type="EC" id="4.1.1.48"/>
    </reaction>
</comment>
<dbReference type="InterPro" id="IPR013798">
    <property type="entry name" value="Indole-3-glycerol_P_synth_dom"/>
</dbReference>
<dbReference type="InterPro" id="IPR011060">
    <property type="entry name" value="RibuloseP-bd_barrel"/>
</dbReference>
<gene>
    <name evidence="8" type="primary">trpC</name>
    <name evidence="10" type="ORF">DES49_2046</name>
</gene>
<dbReference type="AlphaFoldDB" id="A0A4R7JQ79"/>
<evidence type="ECO:0000256" key="3">
    <source>
        <dbReference type="ARBA" id="ARBA00022605"/>
    </source>
</evidence>
<evidence type="ECO:0000256" key="5">
    <source>
        <dbReference type="ARBA" id="ARBA00022822"/>
    </source>
</evidence>
<dbReference type="InterPro" id="IPR001468">
    <property type="entry name" value="Indole-3-GlycerolPSynthase_CS"/>
</dbReference>
<dbReference type="FunFam" id="3.20.20.70:FF:000024">
    <property type="entry name" value="Indole-3-glycerol phosphate synthase"/>
    <property type="match status" value="1"/>
</dbReference>
<dbReference type="GO" id="GO:0004640">
    <property type="term" value="F:phosphoribosylanthranilate isomerase activity"/>
    <property type="evidence" value="ECO:0007669"/>
    <property type="project" value="TreeGrafter"/>
</dbReference>
<keyword evidence="11" id="KW-1185">Reference proteome</keyword>
<dbReference type="EC" id="4.1.1.48" evidence="8"/>
<evidence type="ECO:0000313" key="11">
    <source>
        <dbReference type="Proteomes" id="UP000295830"/>
    </source>
</evidence>
<dbReference type="PROSITE" id="PS00614">
    <property type="entry name" value="IGPS"/>
    <property type="match status" value="1"/>
</dbReference>
<keyword evidence="7 8" id="KW-0456">Lyase</keyword>
<dbReference type="GO" id="GO:0004425">
    <property type="term" value="F:indole-3-glycerol-phosphate synthase activity"/>
    <property type="evidence" value="ECO:0007669"/>
    <property type="project" value="UniProtKB-UniRule"/>
</dbReference>
<accession>A0A4R7JQ79</accession>
<comment type="similarity">
    <text evidence="8">Belongs to the TrpC family.</text>
</comment>
<comment type="pathway">
    <text evidence="2 8">Amino-acid biosynthesis; L-tryptophan biosynthesis; L-tryptophan from chorismate: step 4/5.</text>
</comment>
<protein>
    <recommendedName>
        <fullName evidence="8">Indole-3-glycerol phosphate synthase</fullName>
        <shortName evidence="8">IGPS</shortName>
        <ecNumber evidence="8">4.1.1.48</ecNumber>
    </recommendedName>
</protein>
<sequence>MSDTPTILKRIVERKHEEVAERRLRLPPDECKAEARHQPDTRGFAAALQRHIDAGGPAVIAEIKKASPSKGVIRDPYDPATIAEDYERHGAACLSVLTDRDFFQGQEADLMAARAACSLPVLRKDFMVDDYQIHESRIAGADCILLIAACLSTIQMQELAGLAQELGMDVLVEVHNSEEMDEALRVKSPLIGINNRDLHSFEVSLETTFNLHERVPDDRLTITESGIHTRDDVSAMRKRGIHAFLVGESFMRSQSPGQKLADLFFPA</sequence>
<evidence type="ECO:0000256" key="2">
    <source>
        <dbReference type="ARBA" id="ARBA00004696"/>
    </source>
</evidence>
<proteinExistence type="inferred from homology"/>
<dbReference type="NCBIfam" id="NF001377">
    <property type="entry name" value="PRK00278.2-4"/>
    <property type="match status" value="1"/>
</dbReference>